<dbReference type="Pfam" id="PF00158">
    <property type="entry name" value="Sigma54_activat"/>
    <property type="match status" value="1"/>
</dbReference>
<feature type="domain" description="Sigma-54 factor interaction" evidence="8">
    <location>
        <begin position="139"/>
        <end position="368"/>
    </location>
</feature>
<keyword evidence="3" id="KW-0805">Transcription regulation</keyword>
<dbReference type="InterPro" id="IPR011006">
    <property type="entry name" value="CheY-like_superfamily"/>
</dbReference>
<name>A0ABY9QX86_9BACT</name>
<evidence type="ECO:0000259" key="8">
    <source>
        <dbReference type="PROSITE" id="PS50045"/>
    </source>
</evidence>
<evidence type="ECO:0000256" key="7">
    <source>
        <dbReference type="SAM" id="MobiDB-lite"/>
    </source>
</evidence>
<dbReference type="InterPro" id="IPR058031">
    <property type="entry name" value="AAA_lid_NorR"/>
</dbReference>
<dbReference type="EMBL" id="CP133659">
    <property type="protein sequence ID" value="WMW64119.1"/>
    <property type="molecule type" value="Genomic_DNA"/>
</dbReference>
<dbReference type="Pfam" id="PF00072">
    <property type="entry name" value="Response_reg"/>
    <property type="match status" value="1"/>
</dbReference>
<keyword evidence="5" id="KW-0804">Transcription</keyword>
<sequence length="500" mass="54790">MPTILVIDDDVQVCETIASLLARLRYACETAHTLEEGLRKLETADVDVVFLDVRLPDGNGLDALPRIRLSPSRPEVIILTGEGDPDGAELAIQGGVWDYLVKPSPIKQTTLTLHRALQYREEKLSRGDAAAVALDLDGVVGTSPSMRQCFDLVAHAASSDANVLVTGETGTGKELFARTIHRNSTRRAGNFVVVDCAALTESLVESTLFGHRKGAFTSALTDRDGLVKLADGGTLFLDEVGEMPLSIQRSFLRFLQERTFRPVGGTQEIKSDFRLISATNRDLDAMVERGEFRKDLLFRLKTVHVELPPLRSRPEDLKPLAIYHVNRLCEQYGVPHKGFSPDFFQQLAQYDWPGNVRELYNVLERSFVISGLESVLYALHLPQDIRIKITRAAIARPATGEGGIGSEYATSPSAADGNGDGSGGARDMVPPAKRADGQHGPDAAFTSPLPPLKGFKRLMERKYLEILIGQSGGNLQEMLDVSGLSRSHFYALLKKNNMSL</sequence>
<dbReference type="Pfam" id="PF25601">
    <property type="entry name" value="AAA_lid_14"/>
    <property type="match status" value="1"/>
</dbReference>
<dbReference type="RefSeq" id="WP_309540229.1">
    <property type="nucleotide sequence ID" value="NZ_CP133659.1"/>
</dbReference>
<keyword evidence="4" id="KW-0238">DNA-binding</keyword>
<dbReference type="InterPro" id="IPR025944">
    <property type="entry name" value="Sigma_54_int_dom_CS"/>
</dbReference>
<evidence type="ECO:0000313" key="10">
    <source>
        <dbReference type="EMBL" id="WMW64119.1"/>
    </source>
</evidence>
<evidence type="ECO:0000256" key="6">
    <source>
        <dbReference type="PROSITE-ProRule" id="PRU00169"/>
    </source>
</evidence>
<dbReference type="Gene3D" id="3.40.50.2300">
    <property type="match status" value="1"/>
</dbReference>
<dbReference type="InterPro" id="IPR025943">
    <property type="entry name" value="Sigma_54_int_dom_ATP-bd_2"/>
</dbReference>
<dbReference type="InterPro" id="IPR002078">
    <property type="entry name" value="Sigma_54_int"/>
</dbReference>
<evidence type="ECO:0000256" key="1">
    <source>
        <dbReference type="ARBA" id="ARBA00022741"/>
    </source>
</evidence>
<dbReference type="CDD" id="cd00156">
    <property type="entry name" value="REC"/>
    <property type="match status" value="1"/>
</dbReference>
<dbReference type="PANTHER" id="PTHR32071">
    <property type="entry name" value="TRANSCRIPTIONAL REGULATORY PROTEIN"/>
    <property type="match status" value="1"/>
</dbReference>
<evidence type="ECO:0000256" key="4">
    <source>
        <dbReference type="ARBA" id="ARBA00023125"/>
    </source>
</evidence>
<dbReference type="SMART" id="SM00382">
    <property type="entry name" value="AAA"/>
    <property type="match status" value="1"/>
</dbReference>
<evidence type="ECO:0000256" key="3">
    <source>
        <dbReference type="ARBA" id="ARBA00023015"/>
    </source>
</evidence>
<keyword evidence="6" id="KW-0597">Phosphoprotein</keyword>
<dbReference type="PROSITE" id="PS00675">
    <property type="entry name" value="SIGMA54_INTERACT_1"/>
    <property type="match status" value="1"/>
</dbReference>
<keyword evidence="2" id="KW-0067">ATP-binding</keyword>
<dbReference type="InterPro" id="IPR003593">
    <property type="entry name" value="AAA+_ATPase"/>
</dbReference>
<dbReference type="SUPFAM" id="SSF52540">
    <property type="entry name" value="P-loop containing nucleoside triphosphate hydrolases"/>
    <property type="match status" value="1"/>
</dbReference>
<dbReference type="Proteomes" id="UP001180616">
    <property type="component" value="Chromosome"/>
</dbReference>
<keyword evidence="11" id="KW-1185">Reference proteome</keyword>
<dbReference type="InterPro" id="IPR001789">
    <property type="entry name" value="Sig_transdc_resp-reg_receiver"/>
</dbReference>
<dbReference type="PROSITE" id="PS00688">
    <property type="entry name" value="SIGMA54_INTERACT_3"/>
    <property type="match status" value="1"/>
</dbReference>
<organism evidence="10 11">
    <name type="scientific">Nitratidesulfovibrio liaohensis</name>
    <dbReference type="NCBI Taxonomy" id="2604158"/>
    <lineage>
        <taxon>Bacteria</taxon>
        <taxon>Pseudomonadati</taxon>
        <taxon>Thermodesulfobacteriota</taxon>
        <taxon>Desulfovibrionia</taxon>
        <taxon>Desulfovibrionales</taxon>
        <taxon>Desulfovibrionaceae</taxon>
        <taxon>Nitratidesulfovibrio</taxon>
    </lineage>
</organism>
<evidence type="ECO:0000313" key="11">
    <source>
        <dbReference type="Proteomes" id="UP001180616"/>
    </source>
</evidence>
<keyword evidence="1" id="KW-0547">Nucleotide-binding</keyword>
<dbReference type="SUPFAM" id="SSF52172">
    <property type="entry name" value="CheY-like"/>
    <property type="match status" value="1"/>
</dbReference>
<dbReference type="PROSITE" id="PS50110">
    <property type="entry name" value="RESPONSE_REGULATORY"/>
    <property type="match status" value="1"/>
</dbReference>
<proteinExistence type="predicted"/>
<evidence type="ECO:0000259" key="9">
    <source>
        <dbReference type="PROSITE" id="PS50110"/>
    </source>
</evidence>
<accession>A0ABY9QX86</accession>
<feature type="region of interest" description="Disordered" evidence="7">
    <location>
        <begin position="404"/>
        <end position="446"/>
    </location>
</feature>
<dbReference type="PROSITE" id="PS00676">
    <property type="entry name" value="SIGMA54_INTERACT_2"/>
    <property type="match status" value="1"/>
</dbReference>
<reference evidence="10" key="1">
    <citation type="submission" date="2023-09" db="EMBL/GenBank/DDBJ databases">
        <authorList>
            <consortium name="CW5 consortium"/>
            <person name="Lu C.-W."/>
        </authorList>
    </citation>
    <scope>NUCLEOTIDE SEQUENCE</scope>
    <source>
        <strain evidence="10">KPS</strain>
    </source>
</reference>
<dbReference type="Gene3D" id="1.10.8.60">
    <property type="match status" value="1"/>
</dbReference>
<gene>
    <name evidence="10" type="ORF">KPS_002103</name>
</gene>
<evidence type="ECO:0000256" key="2">
    <source>
        <dbReference type="ARBA" id="ARBA00022840"/>
    </source>
</evidence>
<dbReference type="InterPro" id="IPR025662">
    <property type="entry name" value="Sigma_54_int_dom_ATP-bd_1"/>
</dbReference>
<dbReference type="SMART" id="SM00448">
    <property type="entry name" value="REC"/>
    <property type="match status" value="1"/>
</dbReference>
<dbReference type="CDD" id="cd00009">
    <property type="entry name" value="AAA"/>
    <property type="match status" value="1"/>
</dbReference>
<dbReference type="InterPro" id="IPR027417">
    <property type="entry name" value="P-loop_NTPase"/>
</dbReference>
<feature type="modified residue" description="4-aspartylphosphate" evidence="6">
    <location>
        <position position="52"/>
    </location>
</feature>
<evidence type="ECO:0000256" key="5">
    <source>
        <dbReference type="ARBA" id="ARBA00023163"/>
    </source>
</evidence>
<dbReference type="PROSITE" id="PS50045">
    <property type="entry name" value="SIGMA54_INTERACT_4"/>
    <property type="match status" value="1"/>
</dbReference>
<dbReference type="Gene3D" id="3.40.50.300">
    <property type="entry name" value="P-loop containing nucleotide triphosphate hydrolases"/>
    <property type="match status" value="1"/>
</dbReference>
<protein>
    <submittedName>
        <fullName evidence="10">Sigma-54 dependent transcriptional regulator</fullName>
    </submittedName>
</protein>
<dbReference type="PANTHER" id="PTHR32071:SF113">
    <property type="entry name" value="ALGINATE BIOSYNTHESIS TRANSCRIPTIONAL REGULATORY PROTEIN ALGB"/>
    <property type="match status" value="1"/>
</dbReference>
<feature type="domain" description="Response regulatory" evidence="9">
    <location>
        <begin position="3"/>
        <end position="117"/>
    </location>
</feature>